<dbReference type="GO" id="GO:0004180">
    <property type="term" value="F:carboxypeptidase activity"/>
    <property type="evidence" value="ECO:0007669"/>
    <property type="project" value="UniProtKB-KW"/>
</dbReference>
<dbReference type="PANTHER" id="PTHR34217">
    <property type="entry name" value="METAL-DEPENDENT CARBOXYPEPTIDASE"/>
    <property type="match status" value="1"/>
</dbReference>
<gene>
    <name evidence="2" type="ORF">WJU16_17780</name>
</gene>
<dbReference type="EMBL" id="CP149822">
    <property type="protein sequence ID" value="WZN39832.1"/>
    <property type="molecule type" value="Genomic_DNA"/>
</dbReference>
<dbReference type="CDD" id="cd06460">
    <property type="entry name" value="M32_Taq"/>
    <property type="match status" value="1"/>
</dbReference>
<keyword evidence="1" id="KW-0645">Protease</keyword>
<dbReference type="InterPro" id="IPR001333">
    <property type="entry name" value="Peptidase_M32_Taq"/>
</dbReference>
<proteinExistence type="inferred from homology"/>
<dbReference type="RefSeq" id="WP_341834800.1">
    <property type="nucleotide sequence ID" value="NZ_CP149822.1"/>
</dbReference>
<keyword evidence="1 2" id="KW-0378">Hydrolase</keyword>
<dbReference type="PANTHER" id="PTHR34217:SF1">
    <property type="entry name" value="CARBOXYPEPTIDASE 1"/>
    <property type="match status" value="1"/>
</dbReference>
<dbReference type="Pfam" id="PF02074">
    <property type="entry name" value="Peptidase_M32"/>
    <property type="match status" value="1"/>
</dbReference>
<dbReference type="SUPFAM" id="SSF55486">
    <property type="entry name" value="Metalloproteases ('zincins'), catalytic domain"/>
    <property type="match status" value="1"/>
</dbReference>
<evidence type="ECO:0000313" key="2">
    <source>
        <dbReference type="EMBL" id="WZN39832.1"/>
    </source>
</evidence>
<dbReference type="PRINTS" id="PR00998">
    <property type="entry name" value="CRBOXYPTASET"/>
</dbReference>
<dbReference type="Gene3D" id="1.10.1370.30">
    <property type="match status" value="1"/>
</dbReference>
<evidence type="ECO:0000313" key="3">
    <source>
        <dbReference type="Proteomes" id="UP001485459"/>
    </source>
</evidence>
<keyword evidence="1 2" id="KW-0121">Carboxypeptidase</keyword>
<accession>A0ABZ2YKN3</accession>
<evidence type="ECO:0000256" key="1">
    <source>
        <dbReference type="PIRNR" id="PIRNR006615"/>
    </source>
</evidence>
<dbReference type="PROSITE" id="PS52034">
    <property type="entry name" value="PEPTIDASE_M32"/>
    <property type="match status" value="1"/>
</dbReference>
<reference evidence="3" key="1">
    <citation type="submission" date="2024-03" db="EMBL/GenBank/DDBJ databases">
        <title>Chitinophaga horti sp. nov., isolated from garden soil.</title>
        <authorList>
            <person name="Lee D.S."/>
            <person name="Han D.M."/>
            <person name="Baek J.H."/>
            <person name="Choi D.G."/>
            <person name="Jeon J.H."/>
            <person name="Jeon C.O."/>
        </authorList>
    </citation>
    <scope>NUCLEOTIDE SEQUENCE [LARGE SCALE GENOMIC DNA]</scope>
    <source>
        <strain evidence="3">GPA1</strain>
    </source>
</reference>
<protein>
    <recommendedName>
        <fullName evidence="1">Metal-dependent carboxypeptidase</fullName>
        <ecNumber evidence="1">3.4.17.19</ecNumber>
    </recommendedName>
</protein>
<keyword evidence="3" id="KW-1185">Reference proteome</keyword>
<comment type="function">
    <text evidence="1">Broad specificity carboxypetidase that releases amino acids sequentially from the C-terminus, including neutral, aromatic, polar and basic residues.</text>
</comment>
<dbReference type="PIRSF" id="PIRSF006615">
    <property type="entry name" value="Zn_crbxpep_Taq"/>
    <property type="match status" value="1"/>
</dbReference>
<comment type="catalytic activity">
    <reaction evidence="1">
        <text>Release of a C-terminal amino acid with broad specificity, except for -Pro.</text>
        <dbReference type="EC" id="3.4.17.19"/>
    </reaction>
</comment>
<dbReference type="EC" id="3.4.17.19" evidence="1"/>
<dbReference type="Proteomes" id="UP001485459">
    <property type="component" value="Chromosome"/>
</dbReference>
<comment type="similarity">
    <text evidence="1">Belongs to the peptidase M32 family.</text>
</comment>
<sequence>MTVQKTSAALYDEYKERMQKIADVRNAASVLGWDQETYLPEKGAGFRGQQLTTLSTIAHELSTEPALGDLLRELKERSDLDHIQRKNVQLSAEDFEKQRKYPASFVAELSTATNAAYHAWIKSRKEKDFSVFEPQLAKMVELKKRETQILGFSGHPYDALLDEYEKGADVAMLDAIFRDVRQSLLPMLQKIALQTPPDKKFLNRLYPKDQQWQFGIDILKAMGYDFGAGRQDVSEHPFTTSFNPQDVRVTTRIDEQDLGNMTWSCIHEGGHALYEQGLPLEQYGLPCGEAASLGIHESQSRLWENNVGRSLIFWQKHYGHLQGLFRANLQAVPIMDFYKAINLVQPSLIRTEADELTYHFHVMIRYEIEKGLIGGELQTKDLRDIWNKFYLDYLDVKVPDDMQGVLQDIHWSHGSFGYFPTYSLGSFYAAQFHAAARKQITGLDSAIADGRYDGLLHWLRDNIHRHGRYYTSNELCEKVTGEKLNFKHFMAYAQEKYGKIYNLGA</sequence>
<organism evidence="2 3">
    <name type="scientific">Chitinophaga pollutisoli</name>
    <dbReference type="NCBI Taxonomy" id="3133966"/>
    <lineage>
        <taxon>Bacteria</taxon>
        <taxon>Pseudomonadati</taxon>
        <taxon>Bacteroidota</taxon>
        <taxon>Chitinophagia</taxon>
        <taxon>Chitinophagales</taxon>
        <taxon>Chitinophagaceae</taxon>
        <taxon>Chitinophaga</taxon>
    </lineage>
</organism>
<keyword evidence="1" id="KW-0479">Metal-binding</keyword>
<name>A0ABZ2YKN3_9BACT</name>
<keyword evidence="1" id="KW-0482">Metalloprotease</keyword>